<dbReference type="InterPro" id="IPR002182">
    <property type="entry name" value="NB-ARC"/>
</dbReference>
<evidence type="ECO:0000313" key="11">
    <source>
        <dbReference type="EMBL" id="KAH0882845.1"/>
    </source>
</evidence>
<dbReference type="InterPro" id="IPR038005">
    <property type="entry name" value="RX-like_CC"/>
</dbReference>
<evidence type="ECO:0000256" key="6">
    <source>
        <dbReference type="SAM" id="MobiDB-lite"/>
    </source>
</evidence>
<feature type="domain" description="Disease resistance N-terminal" evidence="8">
    <location>
        <begin position="1444"/>
        <end position="1528"/>
    </location>
</feature>
<dbReference type="PANTHER" id="PTHR46647:SF1">
    <property type="entry name" value="RAB9 EFFECTOR PROTEIN WITH KELCH MOTIFS"/>
    <property type="match status" value="1"/>
</dbReference>
<evidence type="ECO:0000259" key="7">
    <source>
        <dbReference type="Pfam" id="PF00931"/>
    </source>
</evidence>
<dbReference type="Pfam" id="PF24681">
    <property type="entry name" value="Kelch_KLHDC2_KLHL20_DRC7"/>
    <property type="match status" value="4"/>
</dbReference>
<evidence type="ECO:0000256" key="3">
    <source>
        <dbReference type="ARBA" id="ARBA00022741"/>
    </source>
</evidence>
<feature type="domain" description="NB-ARC" evidence="7">
    <location>
        <begin position="127"/>
        <end position="296"/>
    </location>
</feature>
<dbReference type="CDD" id="cd14798">
    <property type="entry name" value="RX-CC_like"/>
    <property type="match status" value="1"/>
</dbReference>
<dbReference type="Gene3D" id="3.40.50.300">
    <property type="entry name" value="P-loop containing nucleotide triphosphate hydrolases"/>
    <property type="match status" value="1"/>
</dbReference>
<accession>A0ABQ7ZRG5</accession>
<feature type="region of interest" description="Disordered" evidence="6">
    <location>
        <begin position="1265"/>
        <end position="1288"/>
    </location>
</feature>
<evidence type="ECO:0008006" key="13">
    <source>
        <dbReference type="Google" id="ProtNLM"/>
    </source>
</evidence>
<keyword evidence="4" id="KW-0611">Plant defense</keyword>
<protein>
    <recommendedName>
        <fullName evidence="13">Disease resistance protein</fullName>
    </recommendedName>
</protein>
<dbReference type="InterPro" id="IPR042197">
    <property type="entry name" value="Apaf_helical"/>
</dbReference>
<evidence type="ECO:0000313" key="12">
    <source>
        <dbReference type="Proteomes" id="UP000824890"/>
    </source>
</evidence>
<dbReference type="Pfam" id="PF00931">
    <property type="entry name" value="NB-ARC"/>
    <property type="match status" value="1"/>
</dbReference>
<dbReference type="EMBL" id="JAGKQM010000014">
    <property type="protein sequence ID" value="KAH0882845.1"/>
    <property type="molecule type" value="Genomic_DNA"/>
</dbReference>
<evidence type="ECO:0000259" key="8">
    <source>
        <dbReference type="Pfam" id="PF18052"/>
    </source>
</evidence>
<dbReference type="Gene3D" id="1.20.5.4130">
    <property type="match status" value="1"/>
</dbReference>
<reference evidence="11 12" key="1">
    <citation type="submission" date="2021-05" db="EMBL/GenBank/DDBJ databases">
        <title>Genome Assembly of Synthetic Allotetraploid Brassica napus Reveals Homoeologous Exchanges between Subgenomes.</title>
        <authorList>
            <person name="Davis J.T."/>
        </authorList>
    </citation>
    <scope>NUCLEOTIDE SEQUENCE [LARGE SCALE GENOMIC DNA]</scope>
    <source>
        <strain evidence="12">cv. Da-Ae</strain>
        <tissue evidence="11">Seedling</tissue>
    </source>
</reference>
<feature type="domain" description="Disease resistance protein winged helix" evidence="9">
    <location>
        <begin position="2109"/>
        <end position="2179"/>
    </location>
</feature>
<proteinExistence type="predicted"/>
<dbReference type="InterPro" id="IPR006652">
    <property type="entry name" value="Kelch_1"/>
</dbReference>
<comment type="caution">
    <text evidence="11">The sequence shown here is derived from an EMBL/GenBank/DDBJ whole genome shotgun (WGS) entry which is preliminary data.</text>
</comment>
<keyword evidence="12" id="KW-1185">Reference proteome</keyword>
<feature type="domain" description="Disease resistance protein winged helix" evidence="9">
    <location>
        <begin position="388"/>
        <end position="456"/>
    </location>
</feature>
<organism evidence="11 12">
    <name type="scientific">Brassica napus</name>
    <name type="common">Rape</name>
    <dbReference type="NCBI Taxonomy" id="3708"/>
    <lineage>
        <taxon>Eukaryota</taxon>
        <taxon>Viridiplantae</taxon>
        <taxon>Streptophyta</taxon>
        <taxon>Embryophyta</taxon>
        <taxon>Tracheophyta</taxon>
        <taxon>Spermatophyta</taxon>
        <taxon>Magnoliopsida</taxon>
        <taxon>eudicotyledons</taxon>
        <taxon>Gunneridae</taxon>
        <taxon>Pentapetalae</taxon>
        <taxon>rosids</taxon>
        <taxon>malvids</taxon>
        <taxon>Brassicales</taxon>
        <taxon>Brassicaceae</taxon>
        <taxon>Brassiceae</taxon>
        <taxon>Brassica</taxon>
    </lineage>
</organism>
<feature type="region of interest" description="Disordered" evidence="6">
    <location>
        <begin position="3412"/>
        <end position="3440"/>
    </location>
</feature>
<feature type="compositionally biased region" description="Basic and acidic residues" evidence="6">
    <location>
        <begin position="3032"/>
        <end position="3048"/>
    </location>
</feature>
<dbReference type="InterPro" id="IPR052124">
    <property type="entry name" value="Rab9_kelch_effector"/>
</dbReference>
<dbReference type="Pfam" id="PF23559">
    <property type="entry name" value="WHD_DRP"/>
    <property type="match status" value="3"/>
</dbReference>
<feature type="domain" description="Disease resistance protein winged helix" evidence="9">
    <location>
        <begin position="1649"/>
        <end position="1718"/>
    </location>
</feature>
<dbReference type="Pfam" id="PF18052">
    <property type="entry name" value="Rx_N"/>
    <property type="match status" value="1"/>
</dbReference>
<sequence length="3594" mass="409179">MATVDKIDLESTLSLPLISLLPKNVSKQVEELLHERRIVMAEGVVSFGVQKLWELLGRESDRLQGVHEKVDDLKCQMRIMSKVVAQMQGFGIQQIIYRSPSLQERQRPRENRQTYSKRSQKDLVGVEQSVNELVGHLVENDSIQVVSISGMGGIGKTTLARQVFHHDIVRSHFDGFAWICVSQDFKKKDIWQKLLQELRPHDTGIEQMNEDTLQAKIFHSLETSKYLIVMDDVWKNEDWDKIKDVFPQERGWKMILTSRNEGVGLHADPSCFPFRPKILTPEESWKLCESIAFPRREITEFNVDEELEAMGKKMVTYCGGLPLAVKVLGGLLANKTMVEEWKRVDDNIQTQIVRIDDNSQKSVYRVLSMSYEDLPMQLKHCFLYLAHFPEDHKIQAERLHYLWEAEGIITSSGDGETTRKIGEEYIDELVRRNMVIVVKEYWSWEYCQMHDMMREVCLYKAKEENFLQFIKVPTTSTSTINAHTPTRSRRLAVYGGNALDIMGRKNNKKARSVLGFGLDSNLWKQSAQGLRNLQLLRVLHLSLDDKNDSKGGRIPSSIGKLIHLRYLSLDMGHATHVPSSLRNLKLLIYLRIFSFERVHLPSIFKEMVELRFLQLPHFLDAKTKLELGNLVNLEYLTGFRSKYGSITDFLRMTRLRTLHIKLKGRYTSEILASSLCELRNLEELTLIDENNESDGAHDVDFVWNFIHLRYLELDIHTTRLPDHSRFPPHLARISLSYCEMEEDPLQILEKLLHLKSVELGRRSFMGRKMMVCSKGGFPQLCKLEICCLDNLEEWIVEERSMPCLRTLSIVYCEKLKELPEGLKYITSLKELKITDKNKEWKTTLVPSGESYHKVQHIPSTIVARNKENKTVSGEPTQNQYPLLIVTLEFSQEFLTTMGLLTVDINGRGEATFRGEVYYLKRIQNATSIATICITGFELPLPISPELLHSPGAVNVGKSMVVVFGGLVDKKFLNDIIVYDIENKLWFEPECTGSVSEGKVGPTPRAFHVAITIDCHIFIFGGRSGGKRLGDFWVLDTDIWQWSELTSFGDLPTPRDFSAAAAIGNQKIVLCGGWDGKKWLSDVYVMDTMSLEWMELSVSGSLPPPRCGHTATMVEKRLLVFGGRGGGGPIMGDLWALKGLIDEERETPGWTQLKLPGQAPSSRCGHTVTSGGHYLLLFGGHGTGGWLSRYDVYYNDTIILDRVTAQWKRLPISNDEPPPPRAYHTMTSIGARHLLIGGFDGKSTFGDLWWLVPEDDPIAKRSSVPQLRNLPETKESERELDTERGQEGSTIVDLQKEMGISVSSGLRLQIPEESEDEEFVELGTRLIEGDVIDNRASMIQVVFSSCRDCVILVLKMLLNEKMAAEALRQHWKESTPQTLQLKELGSLLRDYQRLVTRKYTAQSSLTSTDFGLPGKQTFTFYHIRSSSELRMDDIPKRIVMAEGLVSFGVQKLWDLLSRESERLQGVHEKVDDLKRQITTLQSLLKDADARKYENEVVRNFLEDVKDIVFDAEDIIESFLLKELSGNQKGIKGRVKRLACFLVDHRGFSMDIEGITKRIVKVVAQMQSFGIQRSINKSPPLQKRQREIQQTYPKRSQKDLVGVEQSLLQNLRPHGKGNKQMNEETLQTELFHFYEDLPMQLKHCFLYLAHFPEDFEIQVERLYILWEAEGIITSSGDGATPRKIGEEYIDELVRRNMVIAVKEELSCRWEYCQMHDMMRKVCLYKAKEENFLQFIKVPTSSTSTINAHTPTRSRRLVVHGGGNAFDLLGLRSVLGFGLDSKLWKQSGQGFQNLQLLRVIDLSLYDKSYSSGGIPSSIGKLIHLRYLSLVMGWATHLPSSLRNLKLLIYFSISSAGVVHLPIFFKEMVELRFLQLPSSIDAKTKLELGNLVNLEYLTGFQSKYGSITDFLRMTRLRTLHVTLKDRSSSEKILASSLCKLTNLEELRLTGDNQSDGAYDVDFVRNFIRLRHLDLNIHMTRLPDHSRFPPHLAHISLRHCQMEEDPLQILEKLLHLKSVELYYRSFVGRKMVCSKGGFPQLCKLDIMFLYDLEEWIVEEGSMPCLRTLSIVYCEKLKELPEGLKYITSLKELKITDYEDLPTQLKHCFLYLAHFPEDDMIQVERLYYYWEAEGIITSSGDGKTTRKIGEEYIEELVRRNMVIAVKEDLRCRWEYCQMHDMMREVCLYKAKEENFLQFIKVPTSSTSTINAHTPTRSRRLAVYGGNALDMLGRKNNKKARSVLGFGLDSNLWKQSAQGLRNLQLLRVLHLSLDDKNDSKGGRIPSSIGKLIHLRYLSLDMGHATHVPSSLRNLKLLIYLRIFSFERVHLPSIFKEMVELRFLQLPHFLDAKTKLELGNLVNLEYLTGFRSKYGSITDFLRMTRLRTLHIKLKGRYTSEILASSLCELRNLEELTLIDENNESDGAHDVDFVWNFIHLRYLELDIHTTRLPDHSRFPPHLARISLSYCEMEEDPLQILEKLLHLKSVELGRRSFMGRKMVCSKGGFPQLCNLEIRFLDNLEDAFVGRKMVCSKGGFPQLCKLEICCLDNLEEWIVEERSMPCLRTLSIVYCEKLKELPEGLKYITSLKELKITDKNKEWKTTLVPSGESYHKVQHIPSVQLDYPSSSDFTGTPPQPRRLGDFWVLDTDIWQWSELTSFGDFPTPRDFSAAAAIGNQKIVLCGCWDGKKWLSDVYVMDTMSLEWMELTVLGSLPPPRCGHTATMVEKRLLVFGGRGGGGPIMGDLWALKERETPGWTQLKLPGKAPSARCGHTVTSGGHYLLLFGGHGTGGWLSRYDVYYNDIIILDRDIWQWSELTSLATYLLLVIFLLPLLLATRKFCGGWDGKKWLSDVYVMDTMSLEWMELSVSGSFPPPRCGHTATMVEKRLLVFGGRGGGGPIMGDLWALKGLIDEERETPGWTQLKLPGQGPSARCGHTVTSGGHYLLLFGGHGTGGWLSRYDVYYNDIIILDRVTARWKRLPISNDEPPPPRAYHTMTSIGTRHLLIGGFDGKSTYGDLWWLVPEDDPIAKRSSVPQLRNPPETKESEREHDTERGREGSTIADLQKKMGISMAAEALRQHWKESTPETLQLKELTSSSDFTGTPPQPRSGHTAVNVGKSMVVVFGGLVDKKFLNDIIVYDIENKLWFEPECTGSVSDGKVGPTPRAFHVAITIDCHMFIFGGRSGGKRLGDFWVLDTDIWQWSELTSFGDLPTPRDFSAAAAIGNQKIVLCGGWDGKKWLSDVYVMDTMSLEWMELSVSGSLPPPRCGHTATMVEKRLLVFGGRGGGGPIMGDLWALKGLIDEERETPGWTQLKLPGQAPSARCGHTVTSGGHYLLLFGGHGTGGWLSRYDVYYNDTIILDRVTAQWKRLPISNDEPPPPRAYHTMTSIGARHLLIGGFDGKSTFGDLWWLVPEDDPIAKRSSVPQLRSPPETKESERELDTERGQEGSTIADLQKKMGISVSSGLRLQIPEESEDEEFVELGTRLIEGDVIDNRASMIQVVFSSCRDFVILVLKMLLNGKMAAEALRQHWKESTPETLQLKELGSLLRDYQRLVTRKYIAQSTLTSADFGKKTFTFYHIKTSSELRMDDIPKLLEEYKTLLI</sequence>
<feature type="region of interest" description="Disordered" evidence="6">
    <location>
        <begin position="3022"/>
        <end position="3055"/>
    </location>
</feature>
<evidence type="ECO:0000256" key="5">
    <source>
        <dbReference type="SAM" id="Coils"/>
    </source>
</evidence>
<evidence type="ECO:0000256" key="2">
    <source>
        <dbReference type="ARBA" id="ARBA00022737"/>
    </source>
</evidence>
<dbReference type="SUPFAM" id="SSF117281">
    <property type="entry name" value="Kelch motif"/>
    <property type="match status" value="5"/>
</dbReference>
<keyword evidence="1" id="KW-0880">Kelch repeat</keyword>
<dbReference type="InterPro" id="IPR015915">
    <property type="entry name" value="Kelch-typ_b-propeller"/>
</dbReference>
<dbReference type="Pfam" id="PF23598">
    <property type="entry name" value="LRR_14"/>
    <property type="match status" value="3"/>
</dbReference>
<feature type="compositionally biased region" description="Basic and acidic residues" evidence="6">
    <location>
        <begin position="1270"/>
        <end position="1285"/>
    </location>
</feature>
<dbReference type="Proteomes" id="UP000824890">
    <property type="component" value="Unassembled WGS sequence"/>
</dbReference>
<dbReference type="Gene3D" id="3.80.10.10">
    <property type="entry name" value="Ribonuclease Inhibitor"/>
    <property type="match status" value="4"/>
</dbReference>
<dbReference type="InterPro" id="IPR055414">
    <property type="entry name" value="LRR_R13L4/SHOC2-like"/>
</dbReference>
<dbReference type="InterPro" id="IPR027417">
    <property type="entry name" value="P-loop_NTPase"/>
</dbReference>
<dbReference type="InterPro" id="IPR058922">
    <property type="entry name" value="WHD_DRP"/>
</dbReference>
<feature type="domain" description="Disease resistance R13L4/SHOC-2-like LRR" evidence="10">
    <location>
        <begin position="2233"/>
        <end position="2538"/>
    </location>
</feature>
<dbReference type="InterPro" id="IPR041118">
    <property type="entry name" value="Rx_N"/>
</dbReference>
<keyword evidence="5" id="KW-0175">Coiled coil</keyword>
<dbReference type="SUPFAM" id="SSF52058">
    <property type="entry name" value="L domain-like"/>
    <property type="match status" value="3"/>
</dbReference>
<name>A0ABQ7ZRG5_BRANA</name>
<evidence type="ECO:0000259" key="9">
    <source>
        <dbReference type="Pfam" id="PF23559"/>
    </source>
</evidence>
<keyword evidence="2" id="KW-0677">Repeat</keyword>
<feature type="compositionally biased region" description="Basic and acidic residues" evidence="6">
    <location>
        <begin position="3422"/>
        <end position="3437"/>
    </location>
</feature>
<feature type="domain" description="Disease resistance R13L4/SHOC-2-like LRR" evidence="10">
    <location>
        <begin position="510"/>
        <end position="838"/>
    </location>
</feature>
<keyword evidence="3" id="KW-0547">Nucleotide-binding</keyword>
<feature type="domain" description="Disease resistance R13L4/SHOC-2-like LRR" evidence="10">
    <location>
        <begin position="1768"/>
        <end position="2089"/>
    </location>
</feature>
<dbReference type="InterPro" id="IPR036388">
    <property type="entry name" value="WH-like_DNA-bd_sf"/>
</dbReference>
<evidence type="ECO:0000256" key="4">
    <source>
        <dbReference type="ARBA" id="ARBA00022821"/>
    </source>
</evidence>
<dbReference type="SUPFAM" id="SSF52540">
    <property type="entry name" value="P-loop containing nucleoside triphosphate hydrolases"/>
    <property type="match status" value="1"/>
</dbReference>
<dbReference type="SMART" id="SM00612">
    <property type="entry name" value="Kelch"/>
    <property type="match status" value="5"/>
</dbReference>
<dbReference type="Gene3D" id="1.10.10.10">
    <property type="entry name" value="Winged helix-like DNA-binding domain superfamily/Winged helix DNA-binding domain"/>
    <property type="match status" value="3"/>
</dbReference>
<dbReference type="PANTHER" id="PTHR46647">
    <property type="entry name" value="RAB9 EFFECTOR PROTEIN WITH KELCH MOTIFS"/>
    <property type="match status" value="1"/>
</dbReference>
<feature type="coiled-coil region" evidence="5">
    <location>
        <begin position="1455"/>
        <end position="1489"/>
    </location>
</feature>
<dbReference type="PRINTS" id="PR00364">
    <property type="entry name" value="DISEASERSIST"/>
</dbReference>
<dbReference type="InterPro" id="IPR032675">
    <property type="entry name" value="LRR_dom_sf"/>
</dbReference>
<evidence type="ECO:0000256" key="1">
    <source>
        <dbReference type="ARBA" id="ARBA00022441"/>
    </source>
</evidence>
<dbReference type="Gene3D" id="1.10.8.430">
    <property type="entry name" value="Helical domain of apoptotic protease-activating factors"/>
    <property type="match status" value="1"/>
</dbReference>
<gene>
    <name evidence="11" type="ORF">HID58_058941</name>
</gene>
<dbReference type="Gene3D" id="2.120.10.80">
    <property type="entry name" value="Kelch-type beta propeller"/>
    <property type="match status" value="6"/>
</dbReference>
<evidence type="ECO:0000259" key="10">
    <source>
        <dbReference type="Pfam" id="PF23598"/>
    </source>
</evidence>